<comment type="caution">
    <text evidence="1">The sequence shown here is derived from an EMBL/GenBank/DDBJ whole genome shotgun (WGS) entry which is preliminary data.</text>
</comment>
<dbReference type="EMBL" id="CM055730">
    <property type="protein sequence ID" value="KAJ8014143.1"/>
    <property type="molecule type" value="Genomic_DNA"/>
</dbReference>
<reference evidence="1" key="1">
    <citation type="submission" date="2021-05" db="EMBL/GenBank/DDBJ databases">
        <authorList>
            <person name="Pan Q."/>
            <person name="Jouanno E."/>
            <person name="Zahm M."/>
            <person name="Klopp C."/>
            <person name="Cabau C."/>
            <person name="Louis A."/>
            <person name="Berthelot C."/>
            <person name="Parey E."/>
            <person name="Roest Crollius H."/>
            <person name="Montfort J."/>
            <person name="Robinson-Rechavi M."/>
            <person name="Bouchez O."/>
            <person name="Lampietro C."/>
            <person name="Lopez Roques C."/>
            <person name="Donnadieu C."/>
            <person name="Postlethwait J."/>
            <person name="Bobe J."/>
            <person name="Dillon D."/>
            <person name="Chandos A."/>
            <person name="von Hippel F."/>
            <person name="Guiguen Y."/>
        </authorList>
    </citation>
    <scope>NUCLEOTIDE SEQUENCE</scope>
    <source>
        <strain evidence="1">YG-Jan2019</strain>
    </source>
</reference>
<evidence type="ECO:0000313" key="1">
    <source>
        <dbReference type="EMBL" id="KAJ8014143.1"/>
    </source>
</evidence>
<gene>
    <name evidence="1" type="ORF">DPEC_G00037190</name>
</gene>
<evidence type="ECO:0000313" key="2">
    <source>
        <dbReference type="Proteomes" id="UP001157502"/>
    </source>
</evidence>
<keyword evidence="2" id="KW-1185">Reference proteome</keyword>
<organism evidence="1 2">
    <name type="scientific">Dallia pectoralis</name>
    <name type="common">Alaska blackfish</name>
    <dbReference type="NCBI Taxonomy" id="75939"/>
    <lineage>
        <taxon>Eukaryota</taxon>
        <taxon>Metazoa</taxon>
        <taxon>Chordata</taxon>
        <taxon>Craniata</taxon>
        <taxon>Vertebrata</taxon>
        <taxon>Euteleostomi</taxon>
        <taxon>Actinopterygii</taxon>
        <taxon>Neopterygii</taxon>
        <taxon>Teleostei</taxon>
        <taxon>Protacanthopterygii</taxon>
        <taxon>Esociformes</taxon>
        <taxon>Umbridae</taxon>
        <taxon>Dallia</taxon>
    </lineage>
</organism>
<dbReference type="Proteomes" id="UP001157502">
    <property type="component" value="Chromosome 3"/>
</dbReference>
<proteinExistence type="predicted"/>
<accession>A0ACC2HDQ2</accession>
<protein>
    <submittedName>
        <fullName evidence="1">Uncharacterized protein</fullName>
    </submittedName>
</protein>
<sequence length="127" mass="14367">MYLVMAMQGGTALHEKVSRMLSRNHKKPLLKPNKPLVLKDEVANRKIKKGEATCVTEMSMMMACWKQNNFVDALCSNEMQSFYTCVEKAQIAMKDKSGQQAIGQGTRLLPKTVNTLLKKHPTLNREI</sequence>
<name>A0ACC2HDQ2_DALPE</name>